<evidence type="ECO:0000313" key="2">
    <source>
        <dbReference type="Proteomes" id="UP000001317"/>
    </source>
</evidence>
<dbReference type="Pfam" id="PF05930">
    <property type="entry name" value="Phage_AlpA"/>
    <property type="match status" value="1"/>
</dbReference>
<organism evidence="1 2">
    <name type="scientific">Shewanella halifaxensis (strain HAW-EB4)</name>
    <dbReference type="NCBI Taxonomy" id="458817"/>
    <lineage>
        <taxon>Bacteria</taxon>
        <taxon>Pseudomonadati</taxon>
        <taxon>Pseudomonadota</taxon>
        <taxon>Gammaproteobacteria</taxon>
        <taxon>Alteromonadales</taxon>
        <taxon>Shewanellaceae</taxon>
        <taxon>Shewanella</taxon>
    </lineage>
</organism>
<dbReference type="KEGG" id="shl:Shal_4049"/>
<dbReference type="EMBL" id="CP000931">
    <property type="protein sequence ID" value="ABZ78589.1"/>
    <property type="molecule type" value="Genomic_DNA"/>
</dbReference>
<dbReference type="SUPFAM" id="SSF46955">
    <property type="entry name" value="Putative DNA-binding domain"/>
    <property type="match status" value="1"/>
</dbReference>
<dbReference type="PANTHER" id="PTHR36154">
    <property type="entry name" value="DNA-BINDING TRANSCRIPTIONAL ACTIVATOR ALPA"/>
    <property type="match status" value="1"/>
</dbReference>
<dbReference type="PANTHER" id="PTHR36154:SF1">
    <property type="entry name" value="DNA-BINDING TRANSCRIPTIONAL ACTIVATOR ALPA"/>
    <property type="match status" value="1"/>
</dbReference>
<dbReference type="InterPro" id="IPR052931">
    <property type="entry name" value="Prophage_regulatory_activator"/>
</dbReference>
<accession>B0TKK3</accession>
<keyword evidence="2" id="KW-1185">Reference proteome</keyword>
<proteinExistence type="predicted"/>
<protein>
    <submittedName>
        <fullName evidence="1">Phage transcriptional regulator, AlpA</fullName>
    </submittedName>
</protein>
<name>B0TKK3_SHEHH</name>
<evidence type="ECO:0000313" key="1">
    <source>
        <dbReference type="EMBL" id="ABZ78589.1"/>
    </source>
</evidence>
<dbReference type="STRING" id="458817.Shal_4049"/>
<dbReference type="Proteomes" id="UP000001317">
    <property type="component" value="Chromosome"/>
</dbReference>
<dbReference type="Gene3D" id="1.10.238.160">
    <property type="match status" value="1"/>
</dbReference>
<dbReference type="InterPro" id="IPR009061">
    <property type="entry name" value="DNA-bd_dom_put_sf"/>
</dbReference>
<dbReference type="eggNOG" id="COG3311">
    <property type="taxonomic scope" value="Bacteria"/>
</dbReference>
<gene>
    <name evidence="1" type="ordered locus">Shal_4049</name>
</gene>
<reference evidence="1" key="1">
    <citation type="submission" date="2008-01" db="EMBL/GenBank/DDBJ databases">
        <title>Complete sequence of Shewanella halifaxensis HAW-EB4.</title>
        <authorList>
            <consortium name="US DOE Joint Genome Institute"/>
            <person name="Copeland A."/>
            <person name="Lucas S."/>
            <person name="Lapidus A."/>
            <person name="Glavina del Rio T."/>
            <person name="Dalin E."/>
            <person name="Tice H."/>
            <person name="Bruce D."/>
            <person name="Goodwin L."/>
            <person name="Pitluck S."/>
            <person name="Sims D."/>
            <person name="Brettin T."/>
            <person name="Detter J.C."/>
            <person name="Han C."/>
            <person name="Kuske C.R."/>
            <person name="Schmutz J."/>
            <person name="Larimer F."/>
            <person name="Land M."/>
            <person name="Hauser L."/>
            <person name="Kyrpides N."/>
            <person name="Kim E."/>
            <person name="Zhao J.-S."/>
            <person name="Richardson P."/>
        </authorList>
    </citation>
    <scope>NUCLEOTIDE SEQUENCE [LARGE SCALE GENOMIC DNA]</scope>
    <source>
        <strain evidence="1">HAW-EB4</strain>
    </source>
</reference>
<dbReference type="InterPro" id="IPR010260">
    <property type="entry name" value="AlpA"/>
</dbReference>
<dbReference type="AlphaFoldDB" id="B0TKK3"/>
<dbReference type="HOGENOM" id="CLU_140176_15_1_6"/>
<sequence length="71" mass="8366">MCPPDPKKQPNDLIKIKEVIQMTSLSRSTIYTKMNQQDFPKSISLSSRSVVWVRKELEDWIQNKMAERLND</sequence>